<sequence length="207" mass="22322">MTNRRVTGEISCAMAGAILTTPILLDLPRSLPTPPAANATCNCLDCPESARFWLLLPLPPPLRPPRHPDSAVVLPRRCEGVRDPEGPRASRRADLVINSATCAVLNERPQPRASAGKAPRAARVRDLRAIPPRSLPFLLPSAANLVGIKRMGTQRSCLAKKRGTGVMLPEDRRHSLPSTPPPPPAPATASHNSRRRKGIPHRAPFSS</sequence>
<dbReference type="Gramene" id="ONK79654">
    <property type="protein sequence ID" value="ONK79654"/>
    <property type="gene ID" value="A4U43_C01F8650"/>
</dbReference>
<dbReference type="Proteomes" id="UP000243459">
    <property type="component" value="Chromosome 1"/>
</dbReference>
<feature type="region of interest" description="Disordered" evidence="1">
    <location>
        <begin position="161"/>
        <end position="207"/>
    </location>
</feature>
<evidence type="ECO:0000313" key="2">
    <source>
        <dbReference type="EMBL" id="ONK79654.1"/>
    </source>
</evidence>
<reference evidence="3" key="1">
    <citation type="journal article" date="2017" name="Nat. Commun.">
        <title>The asparagus genome sheds light on the origin and evolution of a young Y chromosome.</title>
        <authorList>
            <person name="Harkess A."/>
            <person name="Zhou J."/>
            <person name="Xu C."/>
            <person name="Bowers J.E."/>
            <person name="Van der Hulst R."/>
            <person name="Ayyampalayam S."/>
            <person name="Mercati F."/>
            <person name="Riccardi P."/>
            <person name="McKain M.R."/>
            <person name="Kakrana A."/>
            <person name="Tang H."/>
            <person name="Ray J."/>
            <person name="Groenendijk J."/>
            <person name="Arikit S."/>
            <person name="Mathioni S.M."/>
            <person name="Nakano M."/>
            <person name="Shan H."/>
            <person name="Telgmann-Rauber A."/>
            <person name="Kanno A."/>
            <person name="Yue Z."/>
            <person name="Chen H."/>
            <person name="Li W."/>
            <person name="Chen Y."/>
            <person name="Xu X."/>
            <person name="Zhang Y."/>
            <person name="Luo S."/>
            <person name="Chen H."/>
            <person name="Gao J."/>
            <person name="Mao Z."/>
            <person name="Pires J.C."/>
            <person name="Luo M."/>
            <person name="Kudrna D."/>
            <person name="Wing R.A."/>
            <person name="Meyers B.C."/>
            <person name="Yi K."/>
            <person name="Kong H."/>
            <person name="Lavrijsen P."/>
            <person name="Sunseri F."/>
            <person name="Falavigna A."/>
            <person name="Ye Y."/>
            <person name="Leebens-Mack J.H."/>
            <person name="Chen G."/>
        </authorList>
    </citation>
    <scope>NUCLEOTIDE SEQUENCE [LARGE SCALE GENOMIC DNA]</scope>
    <source>
        <strain evidence="3">cv. DH0086</strain>
    </source>
</reference>
<dbReference type="EMBL" id="CM007381">
    <property type="protein sequence ID" value="ONK79654.1"/>
    <property type="molecule type" value="Genomic_DNA"/>
</dbReference>
<protein>
    <submittedName>
        <fullName evidence="2">Uncharacterized protein</fullName>
    </submittedName>
</protein>
<proteinExistence type="predicted"/>
<organism evidence="2 3">
    <name type="scientific">Asparagus officinalis</name>
    <name type="common">Garden asparagus</name>
    <dbReference type="NCBI Taxonomy" id="4686"/>
    <lineage>
        <taxon>Eukaryota</taxon>
        <taxon>Viridiplantae</taxon>
        <taxon>Streptophyta</taxon>
        <taxon>Embryophyta</taxon>
        <taxon>Tracheophyta</taxon>
        <taxon>Spermatophyta</taxon>
        <taxon>Magnoliopsida</taxon>
        <taxon>Liliopsida</taxon>
        <taxon>Asparagales</taxon>
        <taxon>Asparagaceae</taxon>
        <taxon>Asparagoideae</taxon>
        <taxon>Asparagus</taxon>
    </lineage>
</organism>
<evidence type="ECO:0000313" key="3">
    <source>
        <dbReference type="Proteomes" id="UP000243459"/>
    </source>
</evidence>
<gene>
    <name evidence="2" type="ORF">A4U43_C01F8650</name>
</gene>
<accession>A0A5P1FNP4</accession>
<name>A0A5P1FNP4_ASPOF</name>
<keyword evidence="3" id="KW-1185">Reference proteome</keyword>
<evidence type="ECO:0000256" key="1">
    <source>
        <dbReference type="SAM" id="MobiDB-lite"/>
    </source>
</evidence>
<dbReference type="AlphaFoldDB" id="A0A5P1FNP4"/>